<evidence type="ECO:0000256" key="3">
    <source>
        <dbReference type="ARBA" id="ARBA00022989"/>
    </source>
</evidence>
<evidence type="ECO:0000313" key="7">
    <source>
        <dbReference type="Proteomes" id="UP000253508"/>
    </source>
</evidence>
<dbReference type="InterPro" id="IPR007318">
    <property type="entry name" value="Phopholipid_MeTrfase"/>
</dbReference>
<gene>
    <name evidence="6" type="ORF">DTO57_00615</name>
</gene>
<keyword evidence="4 5" id="KW-0472">Membrane</keyword>
<feature type="transmembrane region" description="Helical" evidence="5">
    <location>
        <begin position="93"/>
        <end position="117"/>
    </location>
</feature>
<feature type="transmembrane region" description="Helical" evidence="5">
    <location>
        <begin position="37"/>
        <end position="58"/>
    </location>
</feature>
<protein>
    <submittedName>
        <fullName evidence="6">Isoprenylcysteine carboxylmethyltransferase family protein</fullName>
    </submittedName>
</protein>
<dbReference type="GO" id="GO:0032259">
    <property type="term" value="P:methylation"/>
    <property type="evidence" value="ECO:0007669"/>
    <property type="project" value="UniProtKB-KW"/>
</dbReference>
<reference evidence="6 7" key="1">
    <citation type="submission" date="2018-07" db="EMBL/GenBank/DDBJ databases">
        <title>Microbacterium endoborsara sp. nov., a novel actinobacterium isolated from Borszczowia aralocaspica.</title>
        <authorList>
            <person name="An D."/>
        </authorList>
    </citation>
    <scope>NUCLEOTIDE SEQUENCE [LARGE SCALE GENOMIC DNA]</scope>
    <source>
        <strain evidence="6 7">C1.15228</strain>
    </source>
</reference>
<keyword evidence="3 5" id="KW-1133">Transmembrane helix</keyword>
<dbReference type="GO" id="GO:0012505">
    <property type="term" value="C:endomembrane system"/>
    <property type="evidence" value="ECO:0007669"/>
    <property type="project" value="UniProtKB-SubCell"/>
</dbReference>
<keyword evidence="2 5" id="KW-0812">Transmembrane</keyword>
<dbReference type="EMBL" id="QORO01000001">
    <property type="protein sequence ID" value="RCK61191.1"/>
    <property type="molecule type" value="Genomic_DNA"/>
</dbReference>
<evidence type="ECO:0000256" key="1">
    <source>
        <dbReference type="ARBA" id="ARBA00004127"/>
    </source>
</evidence>
<dbReference type="RefSeq" id="WP_114116299.1">
    <property type="nucleotide sequence ID" value="NZ_BMHU01000001.1"/>
</dbReference>
<evidence type="ECO:0000256" key="4">
    <source>
        <dbReference type="ARBA" id="ARBA00023136"/>
    </source>
</evidence>
<feature type="transmembrane region" description="Helical" evidence="5">
    <location>
        <begin position="178"/>
        <end position="197"/>
    </location>
</feature>
<keyword evidence="6" id="KW-0808">Transferase</keyword>
<sequence>MQQPPVARAYFALQALAGAVWWILVATVPLVRELTLGGLPALPIALADLPLFVGASALAACNIAWAAWVAAGWTTLVTLAMAAYATVTTQAGWGALAMIAATIGSAIAAIVIARGSFPAHWILLGPLGMREARPATRARNLLATAGQITVFWGLFLVVIPVVLTWFERRWQVDLPVPAAVRIAGLVVLGAASALGLWSGATMASRGDGTPLPSATARRLVIAGPYRFVRNPMAVAGIAQGAAVGLLLGSWLVVVWALCGSLVWNWLIRPIEEGDLEERFGDAFVAYRDRVSCWVPRHVWPRIVDT</sequence>
<evidence type="ECO:0000256" key="5">
    <source>
        <dbReference type="SAM" id="Phobius"/>
    </source>
</evidence>
<dbReference type="GO" id="GO:0008168">
    <property type="term" value="F:methyltransferase activity"/>
    <property type="evidence" value="ECO:0007669"/>
    <property type="project" value="UniProtKB-KW"/>
</dbReference>
<proteinExistence type="predicted"/>
<dbReference type="OrthoDB" id="941586at2"/>
<feature type="transmembrane region" description="Helical" evidence="5">
    <location>
        <begin position="65"/>
        <end position="87"/>
    </location>
</feature>
<keyword evidence="7" id="KW-1185">Reference proteome</keyword>
<comment type="subcellular location">
    <subcellularLocation>
        <location evidence="1">Endomembrane system</location>
        <topology evidence="1">Multi-pass membrane protein</topology>
    </subcellularLocation>
</comment>
<feature type="transmembrane region" description="Helical" evidence="5">
    <location>
        <begin position="9"/>
        <end position="31"/>
    </location>
</feature>
<accession>A0A367Y862</accession>
<keyword evidence="6" id="KW-0489">Methyltransferase</keyword>
<feature type="transmembrane region" description="Helical" evidence="5">
    <location>
        <begin position="233"/>
        <end position="257"/>
    </location>
</feature>
<dbReference type="Gene3D" id="1.20.120.1630">
    <property type="match status" value="1"/>
</dbReference>
<organism evidence="6 7">
    <name type="scientific">Microbacterium sorbitolivorans</name>
    <dbReference type="NCBI Taxonomy" id="1867410"/>
    <lineage>
        <taxon>Bacteria</taxon>
        <taxon>Bacillati</taxon>
        <taxon>Actinomycetota</taxon>
        <taxon>Actinomycetes</taxon>
        <taxon>Micrococcales</taxon>
        <taxon>Microbacteriaceae</taxon>
        <taxon>Microbacterium</taxon>
    </lineage>
</organism>
<dbReference type="Pfam" id="PF04191">
    <property type="entry name" value="PEMT"/>
    <property type="match status" value="1"/>
</dbReference>
<dbReference type="Proteomes" id="UP000253508">
    <property type="component" value="Unassembled WGS sequence"/>
</dbReference>
<dbReference type="AlphaFoldDB" id="A0A367Y862"/>
<evidence type="ECO:0000313" key="6">
    <source>
        <dbReference type="EMBL" id="RCK61191.1"/>
    </source>
</evidence>
<feature type="transmembrane region" description="Helical" evidence="5">
    <location>
        <begin position="138"/>
        <end position="166"/>
    </location>
</feature>
<name>A0A367Y862_9MICO</name>
<comment type="caution">
    <text evidence="6">The sequence shown here is derived from an EMBL/GenBank/DDBJ whole genome shotgun (WGS) entry which is preliminary data.</text>
</comment>
<evidence type="ECO:0000256" key="2">
    <source>
        <dbReference type="ARBA" id="ARBA00022692"/>
    </source>
</evidence>